<dbReference type="Pfam" id="PF14027">
    <property type="entry name" value="Questin_oxidase"/>
    <property type="match status" value="1"/>
</dbReference>
<keyword evidence="3" id="KW-1185">Reference proteome</keyword>
<evidence type="ECO:0000313" key="3">
    <source>
        <dbReference type="Proteomes" id="UP001148786"/>
    </source>
</evidence>
<dbReference type="OrthoDB" id="10004862at2759"/>
<organism evidence="2 3">
    <name type="scientific">Agrocybe chaxingu</name>
    <dbReference type="NCBI Taxonomy" id="84603"/>
    <lineage>
        <taxon>Eukaryota</taxon>
        <taxon>Fungi</taxon>
        <taxon>Dikarya</taxon>
        <taxon>Basidiomycota</taxon>
        <taxon>Agaricomycotina</taxon>
        <taxon>Agaricomycetes</taxon>
        <taxon>Agaricomycetidae</taxon>
        <taxon>Agaricales</taxon>
        <taxon>Agaricineae</taxon>
        <taxon>Strophariaceae</taxon>
        <taxon>Agrocybe</taxon>
    </lineage>
</organism>
<accession>A0A9W8JQR6</accession>
<comment type="caution">
    <text evidence="2">The sequence shown here is derived from an EMBL/GenBank/DDBJ whole genome shotgun (WGS) entry which is preliminary data.</text>
</comment>
<dbReference type="AlphaFoldDB" id="A0A9W8JQR6"/>
<dbReference type="PANTHER" id="PTHR35870:SF1">
    <property type="entry name" value="PROTEIN, PUTATIVE (AFU_ORTHOLOGUE AFUA_5G03330)-RELATED"/>
    <property type="match status" value="1"/>
</dbReference>
<dbReference type="PANTHER" id="PTHR35870">
    <property type="entry name" value="PROTEIN, PUTATIVE (AFU_ORTHOLOGUE AFUA_5G03330)-RELATED"/>
    <property type="match status" value="1"/>
</dbReference>
<dbReference type="EMBL" id="JANKHO010002073">
    <property type="protein sequence ID" value="KAJ3494991.1"/>
    <property type="molecule type" value="Genomic_DNA"/>
</dbReference>
<gene>
    <name evidence="2" type="ORF">NLJ89_g10701</name>
</gene>
<dbReference type="Proteomes" id="UP001148786">
    <property type="component" value="Unassembled WGS sequence"/>
</dbReference>
<sequence length="195" mass="22749">MSPEIDAKLFPVPSHFCYGSKNTTVIRPRVWAGVTPASTEILRRVLTDNHRRWHVIYDDIGFHNHIPHAVLTLWCLGADASLIEASYKTDSAYQRPIFTPPRPISRDNWMHHLVSILFRYYVAYLQFFKEEFKTKSFKDMLQEYVFDYSANYVENAQKQPQMLARFLASLLHPLIHIGFGIEFGLPGVLLEGEYW</sequence>
<dbReference type="GO" id="GO:0016491">
    <property type="term" value="F:oxidoreductase activity"/>
    <property type="evidence" value="ECO:0007669"/>
    <property type="project" value="UniProtKB-KW"/>
</dbReference>
<protein>
    <submittedName>
        <fullName evidence="2">Uncharacterized protein</fullName>
    </submittedName>
</protein>
<evidence type="ECO:0000256" key="1">
    <source>
        <dbReference type="ARBA" id="ARBA00023002"/>
    </source>
</evidence>
<name>A0A9W8JQR6_9AGAR</name>
<evidence type="ECO:0000313" key="2">
    <source>
        <dbReference type="EMBL" id="KAJ3494991.1"/>
    </source>
</evidence>
<dbReference type="InterPro" id="IPR025337">
    <property type="entry name" value="Questin_oxidase-like"/>
</dbReference>
<keyword evidence="1" id="KW-0560">Oxidoreductase</keyword>
<reference evidence="2" key="1">
    <citation type="submission" date="2022-07" db="EMBL/GenBank/DDBJ databases">
        <title>Genome Sequence of Agrocybe chaxingu.</title>
        <authorList>
            <person name="Buettner E."/>
        </authorList>
    </citation>
    <scope>NUCLEOTIDE SEQUENCE</scope>
    <source>
        <strain evidence="2">MP-N11</strain>
    </source>
</reference>
<proteinExistence type="predicted"/>